<dbReference type="EMBL" id="CP075546">
    <property type="protein sequence ID" value="QVV88577.1"/>
    <property type="molecule type" value="Genomic_DNA"/>
</dbReference>
<organism evidence="1 2">
    <name type="scientific">Methanospirillum purgamenti</name>
    <dbReference type="NCBI Taxonomy" id="2834276"/>
    <lineage>
        <taxon>Archaea</taxon>
        <taxon>Methanobacteriati</taxon>
        <taxon>Methanobacteriota</taxon>
        <taxon>Stenosarchaea group</taxon>
        <taxon>Methanomicrobia</taxon>
        <taxon>Methanomicrobiales</taxon>
        <taxon>Methanospirillaceae</taxon>
        <taxon>Methanospirillum</taxon>
    </lineage>
</organism>
<sequence>MGNGLILLRSLVIICFLAFFVVSAPGMAAPMLVSGVENPLPVFIPELLTAPAPSWVTDGVRFSYNTMVSYGGAEVNQYGFAIPSDNTGTGSGITQLTVVGISGNTIAITTDSYAPKPPYDTMHLVHSHGSVYPAGLSG</sequence>
<dbReference type="AlphaFoldDB" id="A0A8E7B1B4"/>
<dbReference type="GeneID" id="65098483"/>
<evidence type="ECO:0000313" key="2">
    <source>
        <dbReference type="Proteomes" id="UP000680656"/>
    </source>
</evidence>
<dbReference type="KEGG" id="mrtj:KHC33_14825"/>
<name>A0A8E7B1B4_9EURY</name>
<keyword evidence="2" id="KW-1185">Reference proteome</keyword>
<accession>A0A8E7B1B4</accession>
<protein>
    <submittedName>
        <fullName evidence="1">Uncharacterized protein</fullName>
    </submittedName>
</protein>
<evidence type="ECO:0000313" key="1">
    <source>
        <dbReference type="EMBL" id="QVV88577.1"/>
    </source>
</evidence>
<proteinExistence type="predicted"/>
<dbReference type="RefSeq" id="WP_214419386.1">
    <property type="nucleotide sequence ID" value="NZ_CP075546.1"/>
</dbReference>
<reference evidence="1 2" key="1">
    <citation type="submission" date="2021-05" db="EMBL/GenBank/DDBJ databases">
        <title>A novel Methanospirillum isolate from a pyrite-forming mixed culture.</title>
        <authorList>
            <person name="Bunk B."/>
            <person name="Sproer C."/>
            <person name="Spring S."/>
            <person name="Pester M."/>
        </authorList>
    </citation>
    <scope>NUCLEOTIDE SEQUENCE [LARGE SCALE GENOMIC DNA]</scope>
    <source>
        <strain evidence="1 2">J.3.6.1-F.2.7.3</strain>
    </source>
</reference>
<gene>
    <name evidence="1" type="ORF">KHC33_14825</name>
</gene>
<dbReference type="Proteomes" id="UP000680656">
    <property type="component" value="Chromosome"/>
</dbReference>